<evidence type="ECO:0000256" key="3">
    <source>
        <dbReference type="ARBA" id="ARBA00007275"/>
    </source>
</evidence>
<name>A0A7C3A786_9BACT</name>
<keyword evidence="5 9" id="KW-0378">Hydrolase</keyword>
<accession>A0A7C3A786</accession>
<comment type="similarity">
    <text evidence="3">Belongs to the Nudix hydrolase family. NudK subfamily.</text>
</comment>
<dbReference type="Gene3D" id="3.90.79.10">
    <property type="entry name" value="Nucleoside Triphosphate Pyrophosphohydrolase"/>
    <property type="match status" value="1"/>
</dbReference>
<dbReference type="InterPro" id="IPR000086">
    <property type="entry name" value="NUDIX_hydrolase_dom"/>
</dbReference>
<evidence type="ECO:0000313" key="9">
    <source>
        <dbReference type="EMBL" id="HEX69992.1"/>
    </source>
</evidence>
<evidence type="ECO:0000256" key="7">
    <source>
        <dbReference type="ARBA" id="ARBA00032272"/>
    </source>
</evidence>
<evidence type="ECO:0000256" key="4">
    <source>
        <dbReference type="ARBA" id="ARBA00016377"/>
    </source>
</evidence>
<feature type="domain" description="Nudix hydrolase" evidence="8">
    <location>
        <begin position="39"/>
        <end position="167"/>
    </location>
</feature>
<dbReference type="GO" id="GO:0006753">
    <property type="term" value="P:nucleoside phosphate metabolic process"/>
    <property type="evidence" value="ECO:0007669"/>
    <property type="project" value="TreeGrafter"/>
</dbReference>
<dbReference type="PANTHER" id="PTHR11839:SF18">
    <property type="entry name" value="NUDIX HYDROLASE DOMAIN-CONTAINING PROTEIN"/>
    <property type="match status" value="1"/>
</dbReference>
<protein>
    <recommendedName>
        <fullName evidence="4">GDP-mannose pyrophosphatase</fullName>
    </recommendedName>
    <alternativeName>
        <fullName evidence="6">GDP-mannose hydrolase</fullName>
    </alternativeName>
    <alternativeName>
        <fullName evidence="7">GDPMK</fullName>
    </alternativeName>
</protein>
<dbReference type="GO" id="GO:0016787">
    <property type="term" value="F:hydrolase activity"/>
    <property type="evidence" value="ECO:0007669"/>
    <property type="project" value="UniProtKB-KW"/>
</dbReference>
<reference evidence="9" key="1">
    <citation type="journal article" date="2020" name="mSystems">
        <title>Genome- and Community-Level Interaction Insights into Carbon Utilization and Element Cycling Functions of Hydrothermarchaeota in Hydrothermal Sediment.</title>
        <authorList>
            <person name="Zhou Z."/>
            <person name="Liu Y."/>
            <person name="Xu W."/>
            <person name="Pan J."/>
            <person name="Luo Z.H."/>
            <person name="Li M."/>
        </authorList>
    </citation>
    <scope>NUCLEOTIDE SEQUENCE [LARGE SCALE GENOMIC DNA]</scope>
    <source>
        <strain evidence="9">SpSt-192</strain>
    </source>
</reference>
<dbReference type="AlphaFoldDB" id="A0A7C3A786"/>
<dbReference type="InterPro" id="IPR020084">
    <property type="entry name" value="NUDIX_hydrolase_CS"/>
</dbReference>
<comment type="catalytic activity">
    <reaction evidence="1">
        <text>GDP-alpha-D-mannose + H2O = alpha-D-mannose 1-phosphate + GMP + 2 H(+)</text>
        <dbReference type="Rhea" id="RHEA:27978"/>
        <dbReference type="ChEBI" id="CHEBI:15377"/>
        <dbReference type="ChEBI" id="CHEBI:15378"/>
        <dbReference type="ChEBI" id="CHEBI:57527"/>
        <dbReference type="ChEBI" id="CHEBI:58115"/>
        <dbReference type="ChEBI" id="CHEBI:58409"/>
    </reaction>
</comment>
<comment type="cofactor">
    <cofactor evidence="2">
        <name>Mg(2+)</name>
        <dbReference type="ChEBI" id="CHEBI:18420"/>
    </cofactor>
</comment>
<dbReference type="SUPFAM" id="SSF55811">
    <property type="entry name" value="Nudix"/>
    <property type="match status" value="1"/>
</dbReference>
<dbReference type="GO" id="GO:0005829">
    <property type="term" value="C:cytosol"/>
    <property type="evidence" value="ECO:0007669"/>
    <property type="project" value="TreeGrafter"/>
</dbReference>
<dbReference type="PROSITE" id="PS51462">
    <property type="entry name" value="NUDIX"/>
    <property type="match status" value="1"/>
</dbReference>
<dbReference type="Pfam" id="PF00293">
    <property type="entry name" value="NUDIX"/>
    <property type="match status" value="1"/>
</dbReference>
<organism evidence="9">
    <name type="scientific">Thermorudis sp</name>
    <dbReference type="NCBI Taxonomy" id="1969470"/>
    <lineage>
        <taxon>Bacteria</taxon>
        <taxon>Pseudomonadati</taxon>
        <taxon>Thermomicrobiota</taxon>
        <taxon>Thermomicrobia</taxon>
        <taxon>Thermomicrobia incertae sedis</taxon>
        <taxon>Thermorudis</taxon>
    </lineage>
</organism>
<evidence type="ECO:0000256" key="2">
    <source>
        <dbReference type="ARBA" id="ARBA00001946"/>
    </source>
</evidence>
<sequence>MEPEELISSETRFAGRLLRLRVDTVRLPGGQVSRREVVEHPGAVAVLPVLPSGELVLVRQYRHAVGRALLEVPAGTRQPAESPEACARRELLEETGFEAGTLRELARFYVSPGWANEELIVYLATGLVARQPQPADDERIAVERVAPERVSELVQKRDIADAKTLVAVLGYLGLHLV</sequence>
<evidence type="ECO:0000256" key="1">
    <source>
        <dbReference type="ARBA" id="ARBA00000847"/>
    </source>
</evidence>
<comment type="caution">
    <text evidence="9">The sequence shown here is derived from an EMBL/GenBank/DDBJ whole genome shotgun (WGS) entry which is preliminary data.</text>
</comment>
<dbReference type="FunFam" id="3.90.79.10:FF:000024">
    <property type="entry name" value="ADP-ribose pyrophosphatase"/>
    <property type="match status" value="1"/>
</dbReference>
<dbReference type="InterPro" id="IPR015797">
    <property type="entry name" value="NUDIX_hydrolase-like_dom_sf"/>
</dbReference>
<evidence type="ECO:0000256" key="6">
    <source>
        <dbReference type="ARBA" id="ARBA00032162"/>
    </source>
</evidence>
<dbReference type="PANTHER" id="PTHR11839">
    <property type="entry name" value="UDP/ADP-SUGAR PYROPHOSPHATASE"/>
    <property type="match status" value="1"/>
</dbReference>
<gene>
    <name evidence="9" type="ORF">ENP13_01940</name>
</gene>
<dbReference type="GO" id="GO:0019693">
    <property type="term" value="P:ribose phosphate metabolic process"/>
    <property type="evidence" value="ECO:0007669"/>
    <property type="project" value="TreeGrafter"/>
</dbReference>
<evidence type="ECO:0000259" key="8">
    <source>
        <dbReference type="PROSITE" id="PS51462"/>
    </source>
</evidence>
<proteinExistence type="inferred from homology"/>
<dbReference type="EMBL" id="DSID01000151">
    <property type="protein sequence ID" value="HEX69992.1"/>
    <property type="molecule type" value="Genomic_DNA"/>
</dbReference>
<dbReference type="PROSITE" id="PS00893">
    <property type="entry name" value="NUDIX_BOX"/>
    <property type="match status" value="1"/>
</dbReference>
<evidence type="ECO:0000256" key="5">
    <source>
        <dbReference type="ARBA" id="ARBA00022801"/>
    </source>
</evidence>